<sequence length="244" mass="26027">MTDTGTDVDRHVAEAWARVEAALGRVLPASLGQLGAPAAAPAIDAVEAALGAPLPPDFRASLAIHNGTDPGPTLPAADPSPVPLTFLCDTDQIISLTRMWRDGFNPEPDWDDPQVWAHQVDEAMIGLSGPVRPIIGSPGMVVVGDMNGDVQWLLDLDPAPGGTPGQVVRVDVECSSWDVLAPSWADLLVRYAEDLELFATDPDSSPLQIDGDAGLECEWGSIPVESWGVRPDWLRDVQARSPYK</sequence>
<accession>A0ABV8KME1</accession>
<evidence type="ECO:0000313" key="2">
    <source>
        <dbReference type="EMBL" id="MFC4107271.1"/>
    </source>
</evidence>
<name>A0ABV8KME1_9ACTN</name>
<dbReference type="Pfam" id="PF09346">
    <property type="entry name" value="SMI1_KNR4"/>
    <property type="match status" value="1"/>
</dbReference>
<dbReference type="SMART" id="SM00860">
    <property type="entry name" value="SMI1_KNR4"/>
    <property type="match status" value="1"/>
</dbReference>
<dbReference type="PANTHER" id="PTHR47432:SF1">
    <property type="entry name" value="CELL WALL ASSEMBLY REGULATOR SMI1"/>
    <property type="match status" value="1"/>
</dbReference>
<evidence type="ECO:0000313" key="3">
    <source>
        <dbReference type="Proteomes" id="UP001595868"/>
    </source>
</evidence>
<dbReference type="EMBL" id="JBHSBN010000009">
    <property type="protein sequence ID" value="MFC4107271.1"/>
    <property type="molecule type" value="Genomic_DNA"/>
</dbReference>
<reference evidence="3" key="1">
    <citation type="journal article" date="2019" name="Int. J. Syst. Evol. Microbiol.">
        <title>The Global Catalogue of Microorganisms (GCM) 10K type strain sequencing project: providing services to taxonomists for standard genome sequencing and annotation.</title>
        <authorList>
            <consortium name="The Broad Institute Genomics Platform"/>
            <consortium name="The Broad Institute Genome Sequencing Center for Infectious Disease"/>
            <person name="Wu L."/>
            <person name="Ma J."/>
        </authorList>
    </citation>
    <scope>NUCLEOTIDE SEQUENCE [LARGE SCALE GENOMIC DNA]</scope>
    <source>
        <strain evidence="3">2902at01</strain>
    </source>
</reference>
<organism evidence="2 3">
    <name type="scientific">Micromonospora zhanjiangensis</name>
    <dbReference type="NCBI Taxonomy" id="1522057"/>
    <lineage>
        <taxon>Bacteria</taxon>
        <taxon>Bacillati</taxon>
        <taxon>Actinomycetota</taxon>
        <taxon>Actinomycetes</taxon>
        <taxon>Micromonosporales</taxon>
        <taxon>Micromonosporaceae</taxon>
        <taxon>Micromonospora</taxon>
    </lineage>
</organism>
<proteinExistence type="predicted"/>
<dbReference type="SUPFAM" id="SSF160631">
    <property type="entry name" value="SMI1/KNR4-like"/>
    <property type="match status" value="1"/>
</dbReference>
<dbReference type="Proteomes" id="UP001595868">
    <property type="component" value="Unassembled WGS sequence"/>
</dbReference>
<evidence type="ECO:0000259" key="1">
    <source>
        <dbReference type="SMART" id="SM00860"/>
    </source>
</evidence>
<dbReference type="Gene3D" id="3.40.1580.10">
    <property type="entry name" value="SMI1/KNR4-like"/>
    <property type="match status" value="1"/>
</dbReference>
<gene>
    <name evidence="2" type="ORF">ACFOX0_15230</name>
</gene>
<protein>
    <submittedName>
        <fullName evidence="2">SMI1/KNR4 family protein</fullName>
    </submittedName>
</protein>
<dbReference type="PANTHER" id="PTHR47432">
    <property type="entry name" value="CELL WALL ASSEMBLY REGULATOR SMI1"/>
    <property type="match status" value="1"/>
</dbReference>
<keyword evidence="3" id="KW-1185">Reference proteome</keyword>
<dbReference type="RefSeq" id="WP_377546004.1">
    <property type="nucleotide sequence ID" value="NZ_JBHSBN010000009.1"/>
</dbReference>
<dbReference type="InterPro" id="IPR037883">
    <property type="entry name" value="Knr4/Smi1-like_sf"/>
</dbReference>
<dbReference type="InterPro" id="IPR018958">
    <property type="entry name" value="Knr4/Smi1-like_dom"/>
</dbReference>
<comment type="caution">
    <text evidence="2">The sequence shown here is derived from an EMBL/GenBank/DDBJ whole genome shotgun (WGS) entry which is preliminary data.</text>
</comment>
<dbReference type="InterPro" id="IPR051873">
    <property type="entry name" value="KNR4/SMI1_regulator"/>
</dbReference>
<feature type="domain" description="Knr4/Smi1-like" evidence="1">
    <location>
        <begin position="37"/>
        <end position="190"/>
    </location>
</feature>